<evidence type="ECO:0000256" key="6">
    <source>
        <dbReference type="ARBA" id="ARBA00022490"/>
    </source>
</evidence>
<dbReference type="AlphaFoldDB" id="A0A1J1IK11"/>
<dbReference type="Pfam" id="PF06292">
    <property type="entry name" value="MUN"/>
    <property type="match status" value="1"/>
</dbReference>
<dbReference type="SMART" id="SM00239">
    <property type="entry name" value="C2"/>
    <property type="match status" value="2"/>
</dbReference>
<dbReference type="PANTHER" id="PTHR45999:SF4">
    <property type="entry name" value="UNC-13-4A, ISOFORM B"/>
    <property type="match status" value="1"/>
</dbReference>
<accession>A0A1J1IK11</accession>
<keyword evidence="13" id="KW-1185">Reference proteome</keyword>
<dbReference type="EMBL" id="CVRI01000050">
    <property type="protein sequence ID" value="CRK99406.1"/>
    <property type="molecule type" value="Genomic_DNA"/>
</dbReference>
<organism evidence="12 13">
    <name type="scientific">Clunio marinus</name>
    <dbReference type="NCBI Taxonomy" id="568069"/>
    <lineage>
        <taxon>Eukaryota</taxon>
        <taxon>Metazoa</taxon>
        <taxon>Ecdysozoa</taxon>
        <taxon>Arthropoda</taxon>
        <taxon>Hexapoda</taxon>
        <taxon>Insecta</taxon>
        <taxon>Pterygota</taxon>
        <taxon>Neoptera</taxon>
        <taxon>Endopterygota</taxon>
        <taxon>Diptera</taxon>
        <taxon>Nematocera</taxon>
        <taxon>Chironomoidea</taxon>
        <taxon>Chironomidae</taxon>
        <taxon>Clunio</taxon>
    </lineage>
</organism>
<dbReference type="Pfam" id="PF00168">
    <property type="entry name" value="C2"/>
    <property type="match status" value="3"/>
</dbReference>
<evidence type="ECO:0000313" key="13">
    <source>
        <dbReference type="Proteomes" id="UP000183832"/>
    </source>
</evidence>
<feature type="domain" description="MHD1" evidence="10">
    <location>
        <begin position="749"/>
        <end position="873"/>
    </location>
</feature>
<dbReference type="OrthoDB" id="7976202at2759"/>
<dbReference type="InterPro" id="IPR035892">
    <property type="entry name" value="C2_domain_sf"/>
</dbReference>
<reference evidence="12 13" key="1">
    <citation type="submission" date="2015-04" db="EMBL/GenBank/DDBJ databases">
        <authorList>
            <person name="Syromyatnikov M.Y."/>
            <person name="Popov V.N."/>
        </authorList>
    </citation>
    <scope>NUCLEOTIDE SEQUENCE [LARGE SCALE GENOMIC DNA]</scope>
</reference>
<evidence type="ECO:0000256" key="4">
    <source>
        <dbReference type="ARBA" id="ARBA00005823"/>
    </source>
</evidence>
<dbReference type="PROSITE" id="PS50004">
    <property type="entry name" value="C2"/>
    <property type="match status" value="2"/>
</dbReference>
<feature type="compositionally biased region" description="Polar residues" evidence="8">
    <location>
        <begin position="99"/>
        <end position="108"/>
    </location>
</feature>
<dbReference type="GO" id="GO:0099503">
    <property type="term" value="C:secretory vesicle"/>
    <property type="evidence" value="ECO:0007669"/>
    <property type="project" value="TreeGrafter"/>
</dbReference>
<keyword evidence="6" id="KW-0963">Cytoplasm</keyword>
<dbReference type="InterPro" id="IPR010439">
    <property type="entry name" value="MUN_dom"/>
</dbReference>
<evidence type="ECO:0000256" key="7">
    <source>
        <dbReference type="ARBA" id="ARBA00022753"/>
    </source>
</evidence>
<dbReference type="Proteomes" id="UP000183832">
    <property type="component" value="Unassembled WGS sequence"/>
</dbReference>
<name>A0A1J1IK11_9DIPT</name>
<dbReference type="CDD" id="cd04009">
    <property type="entry name" value="C2B_Munc13-like"/>
    <property type="match status" value="1"/>
</dbReference>
<dbReference type="GO" id="GO:0005770">
    <property type="term" value="C:late endosome"/>
    <property type="evidence" value="ECO:0007669"/>
    <property type="project" value="UniProtKB-SubCell"/>
</dbReference>
<evidence type="ECO:0000259" key="9">
    <source>
        <dbReference type="PROSITE" id="PS50004"/>
    </source>
</evidence>
<dbReference type="InterPro" id="IPR014770">
    <property type="entry name" value="Munc13_1"/>
</dbReference>
<dbReference type="InterPro" id="IPR052095">
    <property type="entry name" value="UNC-13_domain"/>
</dbReference>
<proteinExistence type="inferred from homology"/>
<evidence type="ECO:0000256" key="3">
    <source>
        <dbReference type="ARBA" id="ARBA00004603"/>
    </source>
</evidence>
<dbReference type="InterPro" id="IPR014772">
    <property type="entry name" value="Munc13_dom-2"/>
</dbReference>
<feature type="domain" description="C2" evidence="9">
    <location>
        <begin position="235"/>
        <end position="446"/>
    </location>
</feature>
<comment type="similarity">
    <text evidence="4">Belongs to the unc-13 family.</text>
</comment>
<dbReference type="CDD" id="cd08676">
    <property type="entry name" value="C2A_Munc13-like"/>
    <property type="match status" value="1"/>
</dbReference>
<evidence type="ECO:0000259" key="10">
    <source>
        <dbReference type="PROSITE" id="PS51258"/>
    </source>
</evidence>
<feature type="domain" description="MHD2" evidence="11">
    <location>
        <begin position="975"/>
        <end position="1083"/>
    </location>
</feature>
<feature type="compositionally biased region" description="Low complexity" evidence="8">
    <location>
        <begin position="47"/>
        <end position="60"/>
    </location>
</feature>
<dbReference type="Gene3D" id="1.10.357.50">
    <property type="match status" value="1"/>
</dbReference>
<keyword evidence="7" id="KW-0967">Endosome</keyword>
<dbReference type="PROSITE" id="PS51258">
    <property type="entry name" value="MHD1"/>
    <property type="match status" value="1"/>
</dbReference>
<evidence type="ECO:0000313" key="12">
    <source>
        <dbReference type="EMBL" id="CRK99406.1"/>
    </source>
</evidence>
<gene>
    <name evidence="12" type="ORF">CLUMA_CG012690</name>
</gene>
<dbReference type="InterPro" id="IPR000008">
    <property type="entry name" value="C2_dom"/>
</dbReference>
<feature type="region of interest" description="Disordered" evidence="8">
    <location>
        <begin position="47"/>
        <end position="113"/>
    </location>
</feature>
<evidence type="ECO:0000256" key="1">
    <source>
        <dbReference type="ARBA" id="ARBA00004172"/>
    </source>
</evidence>
<comment type="subcellular location">
    <subcellularLocation>
        <location evidence="2">Cytoplasm</location>
    </subcellularLocation>
    <subcellularLocation>
        <location evidence="3">Late endosome</location>
    </subcellularLocation>
    <subcellularLocation>
        <location evidence="1">Recycling endosome</location>
    </subcellularLocation>
</comment>
<sequence>MSFFSSLVANVTSGVANLGLSSRRFSLSRQDSGETNVQDANTKTLTTPSITINSSSNLSTQHGFPKVVPSPSASAPLSGSLRRASSRGMESMIPPRQGSFRQSRSPVQQAPLDRPPLAFCKRRLSWPEINASSTSGVQESDGSFFESFTALSWKRENRRMSSIRAAETRAEAMPVDEKETIKEDEIETVNEREQLYMDVLYTITNSVGCQQPGGQFAHYKDEMFITAQRAFGISPDRHYRLLHAASEEKPKIIVLSVIVQEAEGLEAKDANGFSDPYCMLGIMPIGCQQPPLSPQPPLTPRVLPDTGMDSLSLDSPDNKLRKHSSFRLSFKRKSQHRDSMGPMPAKIIKATSVKPHTLCPKWNEKFKFDVDDINNEQLHLDIWDHDDESCVMDAVSRLNEVRGVRGLGRFFKQVCQSARQGSQDDFLGSINIPISEIPSTGLEGWFKLEGRSHRSNVQGRIRLKLWLSTRDDHGQSEDDILIEIRKLERLYIVFMSHEISTHEPSWSWGGDIQGCALTILHQMSVQADLSELQIAMSRFVAAITLNNRTPIDPKFIHRLMIEMDRFWVQASVEPLGHELEQWLAKSMTRFVEVSLNQMRRHRDIFPALHPPSLVRLEFLLRCLGLLGSMRAFRQVCPFNKGVRGEIVTYLRKGSVLWAQNQLRESHRTENPLVQFTSTLLADLQTGLTYYHPIFDNTNGVQYFSIVYKQFDQMLAEEVSLRMESGQIPGAPSNQYAILEGREPIDTQPFELYFVLQEFSYLRQHLSVTPQPPEKPLGMQNYHLWFDSIIQLWIAVSKNKALSRVRTAITMDEICEGEKIVRHSTSAVDAASCIYQIKEFWRLLAWPDNNTGVHYEAQLIDSAGSAALHYSDLVQQSLIDSGYYEQQGPFKISDELCVSVNNLEYVRRALSEFRSNDQNLNLQNIRLNNENMLENTLVQLERTTERIMNKISQTMQAPLQKSVFHLAWSPDSLPATQAIVPLLEYLDLHLSALNSALLTKNFHRALHIIWLLILKELSDQMDSAGEKPANFHDRLYEALLMLVEFIHAEGLGLTHDAIKSDDYWRVEQRLQYHKTDTERLIDMFYVQRLHEQIQLQNSNVPAQFGILSVRAYFNHDSLCVEVLRPANVIPLDPNGFSDPFVIVELLPRRIFSHCNEQQTHVHKKTLNPVFDECFEFGTITLEQCTHEFAMIGFTVMDHDVITANDFAGEAFLSLNNIPGVADINLGVDNFHGLKPIDLVLMQQRDKHHPILQILETRILDKQALDFVRKQKARVTS</sequence>
<dbReference type="PANTHER" id="PTHR45999">
    <property type="entry name" value="UNC-13-4A, ISOFORM B"/>
    <property type="match status" value="1"/>
</dbReference>
<evidence type="ECO:0000256" key="5">
    <source>
        <dbReference type="ARBA" id="ARBA00022483"/>
    </source>
</evidence>
<evidence type="ECO:0000256" key="8">
    <source>
        <dbReference type="SAM" id="MobiDB-lite"/>
    </source>
</evidence>
<dbReference type="GO" id="GO:0055037">
    <property type="term" value="C:recycling endosome"/>
    <property type="evidence" value="ECO:0007669"/>
    <property type="project" value="UniProtKB-SubCell"/>
</dbReference>
<evidence type="ECO:0000256" key="2">
    <source>
        <dbReference type="ARBA" id="ARBA00004496"/>
    </source>
</evidence>
<evidence type="ECO:0000259" key="11">
    <source>
        <dbReference type="PROSITE" id="PS51259"/>
    </source>
</evidence>
<feature type="domain" description="C2" evidence="9">
    <location>
        <begin position="1097"/>
        <end position="1226"/>
    </location>
</feature>
<dbReference type="Gene3D" id="2.60.40.150">
    <property type="entry name" value="C2 domain"/>
    <property type="match status" value="2"/>
</dbReference>
<dbReference type="SUPFAM" id="SSF49562">
    <property type="entry name" value="C2 domain (Calcium/lipid-binding domain, CaLB)"/>
    <property type="match status" value="2"/>
</dbReference>
<dbReference type="PROSITE" id="PS51259">
    <property type="entry name" value="MHD2"/>
    <property type="match status" value="1"/>
</dbReference>
<feature type="compositionally biased region" description="Low complexity" evidence="8">
    <location>
        <begin position="69"/>
        <end position="88"/>
    </location>
</feature>
<protein>
    <submittedName>
        <fullName evidence="12">CLUMA_CG012690, isoform A</fullName>
    </submittedName>
</protein>
<keyword evidence="5" id="KW-0268">Exocytosis</keyword>
<dbReference type="GO" id="GO:0006887">
    <property type="term" value="P:exocytosis"/>
    <property type="evidence" value="ECO:0007669"/>
    <property type="project" value="UniProtKB-KW"/>
</dbReference>